<evidence type="ECO:0000256" key="1">
    <source>
        <dbReference type="ARBA" id="ARBA00022729"/>
    </source>
</evidence>
<dbReference type="EMBL" id="JASMQC010000027">
    <property type="protein sequence ID" value="KAK1933855.1"/>
    <property type="molecule type" value="Genomic_DNA"/>
</dbReference>
<accession>A0AAD9G8T8</accession>
<gene>
    <name evidence="5" type="ORF">P3T76_011615</name>
</gene>
<name>A0AAD9G8T8_9STRA</name>
<evidence type="ECO:0000313" key="6">
    <source>
        <dbReference type="Proteomes" id="UP001259832"/>
    </source>
</evidence>
<dbReference type="PANTHER" id="PTHR31836:SF21">
    <property type="entry name" value="EXPANSIN-LIKE PROTEIN 7"/>
    <property type="match status" value="1"/>
</dbReference>
<reference evidence="5" key="1">
    <citation type="submission" date="2023-08" db="EMBL/GenBank/DDBJ databases">
        <title>Reference Genome Resource for the Citrus Pathogen Phytophthora citrophthora.</title>
        <authorList>
            <person name="Moller H."/>
            <person name="Coetzee B."/>
            <person name="Rose L.J."/>
            <person name="Van Niekerk J.M."/>
        </authorList>
    </citation>
    <scope>NUCLEOTIDE SEQUENCE</scope>
    <source>
        <strain evidence="5">STE-U-9442</strain>
    </source>
</reference>
<dbReference type="NCBIfam" id="NF041144">
    <property type="entry name" value="expansin_EXLX1"/>
    <property type="match status" value="1"/>
</dbReference>
<evidence type="ECO:0000313" key="5">
    <source>
        <dbReference type="EMBL" id="KAK1933855.1"/>
    </source>
</evidence>
<dbReference type="SUPFAM" id="SSF50685">
    <property type="entry name" value="Barwin-like endoglucanases"/>
    <property type="match status" value="1"/>
</dbReference>
<organism evidence="5 6">
    <name type="scientific">Phytophthora citrophthora</name>
    <dbReference type="NCBI Taxonomy" id="4793"/>
    <lineage>
        <taxon>Eukaryota</taxon>
        <taxon>Sar</taxon>
        <taxon>Stramenopiles</taxon>
        <taxon>Oomycota</taxon>
        <taxon>Peronosporomycetes</taxon>
        <taxon>Peronosporales</taxon>
        <taxon>Peronosporaceae</taxon>
        <taxon>Phytophthora</taxon>
    </lineage>
</organism>
<dbReference type="Gene3D" id="2.40.40.10">
    <property type="entry name" value="RlpA-like domain"/>
    <property type="match status" value="1"/>
</dbReference>
<feature type="signal peptide" evidence="3">
    <location>
        <begin position="1"/>
        <end position="21"/>
    </location>
</feature>
<evidence type="ECO:0000256" key="3">
    <source>
        <dbReference type="SAM" id="SignalP"/>
    </source>
</evidence>
<proteinExistence type="predicted"/>
<dbReference type="InterPro" id="IPR009009">
    <property type="entry name" value="RlpA-like_DPBB"/>
</dbReference>
<dbReference type="Gene3D" id="2.60.40.760">
    <property type="entry name" value="Expansin, cellulose-binding-like domain"/>
    <property type="match status" value="1"/>
</dbReference>
<protein>
    <submittedName>
        <fullName evidence="5">Expansin-like protein 3</fullName>
    </submittedName>
</protein>
<dbReference type="InterPro" id="IPR051477">
    <property type="entry name" value="Expansin_CellWall"/>
</dbReference>
<dbReference type="InterPro" id="IPR036749">
    <property type="entry name" value="Expansin_CBD_sf"/>
</dbReference>
<dbReference type="InterPro" id="IPR036908">
    <property type="entry name" value="RlpA-like_sf"/>
</dbReference>
<feature type="domain" description="Expansin-like EG45" evidence="4">
    <location>
        <begin position="39"/>
        <end position="137"/>
    </location>
</feature>
<dbReference type="Proteomes" id="UP001259832">
    <property type="component" value="Unassembled WGS sequence"/>
</dbReference>
<feature type="chain" id="PRO_5042181839" evidence="3">
    <location>
        <begin position="22"/>
        <end position="263"/>
    </location>
</feature>
<keyword evidence="6" id="KW-1185">Reference proteome</keyword>
<evidence type="ECO:0000256" key="2">
    <source>
        <dbReference type="SAM" id="MobiDB-lite"/>
    </source>
</evidence>
<dbReference type="CDD" id="cd22271">
    <property type="entry name" value="DPBB_EXP_N-like"/>
    <property type="match status" value="1"/>
</dbReference>
<dbReference type="PROSITE" id="PS50842">
    <property type="entry name" value="EXPANSIN_EG45"/>
    <property type="match status" value="1"/>
</dbReference>
<dbReference type="PANTHER" id="PTHR31836">
    <property type="match status" value="1"/>
</dbReference>
<evidence type="ECO:0000259" key="4">
    <source>
        <dbReference type="PROSITE" id="PS50842"/>
    </source>
</evidence>
<dbReference type="Pfam" id="PF03330">
    <property type="entry name" value="DPBB_1"/>
    <property type="match status" value="1"/>
</dbReference>
<feature type="compositionally biased region" description="Low complexity" evidence="2">
    <location>
        <begin position="227"/>
        <end position="244"/>
    </location>
</feature>
<feature type="region of interest" description="Disordered" evidence="2">
    <location>
        <begin position="227"/>
        <end position="253"/>
    </location>
</feature>
<comment type="caution">
    <text evidence="5">The sequence shown here is derived from an EMBL/GenBank/DDBJ whole genome shotgun (WGS) entry which is preliminary data.</text>
</comment>
<sequence>MFTINIRTLLSLCATATLAFSAEGFQGDGTAYTLDQVSSGNCNFMSSNALAPTNYAALNNAQWDNAANCGRCAQVSCVDSRCADQTASAIVQIVDRCPECAYGALDLSPSVFKAITGFSPSRLAIQWQFVDCPNPGTIKICTKSGSSRFWLAIQPTNTLVGVQNVRIEGQFAMMLDGAYYFVANSAITDLSAVRVTITSVNMEVVVGTYSLVPGQCTDTNEQFSTTVNPTVTPAPYTPATTQPPTQTPQPPTATKCYFRRNRH</sequence>
<dbReference type="AlphaFoldDB" id="A0AAD9G8T8"/>
<dbReference type="InterPro" id="IPR049818">
    <property type="entry name" value="Expansin_EXLX1-like"/>
</dbReference>
<keyword evidence="1 3" id="KW-0732">Signal</keyword>
<dbReference type="InterPro" id="IPR007112">
    <property type="entry name" value="Expansin/allergen_DPBB_dom"/>
</dbReference>